<gene>
    <name evidence="1" type="ORF">DUNSADRAFT_15896</name>
</gene>
<protein>
    <submittedName>
        <fullName evidence="1">Uncharacterized protein</fullName>
    </submittedName>
</protein>
<name>A0ABQ7G4M8_DUNSA</name>
<sequence>MEGSQTSSITALPSDIPKTVEHIETIADSMTDKLLASQAFEPDRTDSLREVMRTFVSERYSEGLVEELGKPNAQHAGGAKGADDIPDACKAAEELLRAHRDTLALPMLDMMQIFDHFKELRLGTPSLLAVELAWQQALAVARITHHSSKVLACHATSGLGVPVLKRIKERPARGATDIAISGLFECAFLDNVPEKDGRQICRMLARRLPPTPELRAQLLRLVVDVCRTAPLVGAVCQWSSC</sequence>
<evidence type="ECO:0000313" key="2">
    <source>
        <dbReference type="Proteomes" id="UP000815325"/>
    </source>
</evidence>
<dbReference type="EMBL" id="MU070144">
    <property type="protein sequence ID" value="KAF5829556.1"/>
    <property type="molecule type" value="Genomic_DNA"/>
</dbReference>
<proteinExistence type="predicted"/>
<accession>A0ABQ7G4M8</accession>
<dbReference type="Proteomes" id="UP000815325">
    <property type="component" value="Unassembled WGS sequence"/>
</dbReference>
<comment type="caution">
    <text evidence="1">The sequence shown here is derived from an EMBL/GenBank/DDBJ whole genome shotgun (WGS) entry which is preliminary data.</text>
</comment>
<organism evidence="1 2">
    <name type="scientific">Dunaliella salina</name>
    <name type="common">Green alga</name>
    <name type="synonym">Protococcus salinus</name>
    <dbReference type="NCBI Taxonomy" id="3046"/>
    <lineage>
        <taxon>Eukaryota</taxon>
        <taxon>Viridiplantae</taxon>
        <taxon>Chlorophyta</taxon>
        <taxon>core chlorophytes</taxon>
        <taxon>Chlorophyceae</taxon>
        <taxon>CS clade</taxon>
        <taxon>Chlamydomonadales</taxon>
        <taxon>Dunaliellaceae</taxon>
        <taxon>Dunaliella</taxon>
    </lineage>
</organism>
<keyword evidence="2" id="KW-1185">Reference proteome</keyword>
<reference evidence="1" key="1">
    <citation type="submission" date="2017-08" db="EMBL/GenBank/DDBJ databases">
        <authorList>
            <person name="Polle J.E."/>
            <person name="Barry K."/>
            <person name="Cushman J."/>
            <person name="Schmutz J."/>
            <person name="Tran D."/>
            <person name="Hathwaick L.T."/>
            <person name="Yim W.C."/>
            <person name="Jenkins J."/>
            <person name="Mckie-Krisberg Z.M."/>
            <person name="Prochnik S."/>
            <person name="Lindquist E."/>
            <person name="Dockter R.B."/>
            <person name="Adam C."/>
            <person name="Molina H."/>
            <person name="Bunkerborg J."/>
            <person name="Jin E."/>
            <person name="Buchheim M."/>
            <person name="Magnuson J."/>
        </authorList>
    </citation>
    <scope>NUCLEOTIDE SEQUENCE</scope>
    <source>
        <strain evidence="1">CCAP 19/18</strain>
    </source>
</reference>
<evidence type="ECO:0000313" key="1">
    <source>
        <dbReference type="EMBL" id="KAF5829556.1"/>
    </source>
</evidence>